<name>A0A9P6U644_9FUNG</name>
<keyword evidence="2" id="KW-1133">Transmembrane helix</keyword>
<feature type="compositionally biased region" description="Low complexity" evidence="1">
    <location>
        <begin position="24"/>
        <end position="33"/>
    </location>
</feature>
<protein>
    <submittedName>
        <fullName evidence="3">Uncharacterized protein</fullName>
    </submittedName>
</protein>
<reference evidence="3" key="1">
    <citation type="journal article" date="2020" name="Fungal Divers.">
        <title>Resolving the Mortierellaceae phylogeny through synthesis of multi-gene phylogenetics and phylogenomics.</title>
        <authorList>
            <person name="Vandepol N."/>
            <person name="Liber J."/>
            <person name="Desiro A."/>
            <person name="Na H."/>
            <person name="Kennedy M."/>
            <person name="Barry K."/>
            <person name="Grigoriev I.V."/>
            <person name="Miller A.N."/>
            <person name="O'Donnell K."/>
            <person name="Stajich J.E."/>
            <person name="Bonito G."/>
        </authorList>
    </citation>
    <scope>NUCLEOTIDE SEQUENCE</scope>
    <source>
        <strain evidence="3">BC1065</strain>
    </source>
</reference>
<feature type="region of interest" description="Disordered" evidence="1">
    <location>
        <begin position="234"/>
        <end position="258"/>
    </location>
</feature>
<evidence type="ECO:0000313" key="3">
    <source>
        <dbReference type="EMBL" id="KAG0261190.1"/>
    </source>
</evidence>
<comment type="caution">
    <text evidence="3">The sequence shown here is derived from an EMBL/GenBank/DDBJ whole genome shotgun (WGS) entry which is preliminary data.</text>
</comment>
<accession>A0A9P6U644</accession>
<feature type="compositionally biased region" description="Gly residues" evidence="1">
    <location>
        <begin position="92"/>
        <end position="102"/>
    </location>
</feature>
<dbReference type="EMBL" id="JAAAJB010000224">
    <property type="protein sequence ID" value="KAG0261190.1"/>
    <property type="molecule type" value="Genomic_DNA"/>
</dbReference>
<evidence type="ECO:0000256" key="1">
    <source>
        <dbReference type="SAM" id="MobiDB-lite"/>
    </source>
</evidence>
<feature type="transmembrane region" description="Helical" evidence="2">
    <location>
        <begin position="146"/>
        <end position="167"/>
    </location>
</feature>
<feature type="region of interest" description="Disordered" evidence="1">
    <location>
        <begin position="1"/>
        <end position="141"/>
    </location>
</feature>
<keyword evidence="2" id="KW-0812">Transmembrane</keyword>
<organism evidence="3 4">
    <name type="scientific">Actinomortierella ambigua</name>
    <dbReference type="NCBI Taxonomy" id="1343610"/>
    <lineage>
        <taxon>Eukaryota</taxon>
        <taxon>Fungi</taxon>
        <taxon>Fungi incertae sedis</taxon>
        <taxon>Mucoromycota</taxon>
        <taxon>Mortierellomycotina</taxon>
        <taxon>Mortierellomycetes</taxon>
        <taxon>Mortierellales</taxon>
        <taxon>Mortierellaceae</taxon>
        <taxon>Actinomortierella</taxon>
    </lineage>
</organism>
<gene>
    <name evidence="3" type="ORF">DFQ27_003099</name>
</gene>
<proteinExistence type="predicted"/>
<feature type="compositionally biased region" description="Low complexity" evidence="1">
    <location>
        <begin position="103"/>
        <end position="128"/>
    </location>
</feature>
<feature type="compositionally biased region" description="Polar residues" evidence="1">
    <location>
        <begin position="14"/>
        <end position="23"/>
    </location>
</feature>
<evidence type="ECO:0000313" key="4">
    <source>
        <dbReference type="Proteomes" id="UP000807716"/>
    </source>
</evidence>
<feature type="compositionally biased region" description="Low complexity" evidence="1">
    <location>
        <begin position="332"/>
        <end position="355"/>
    </location>
</feature>
<dbReference type="Proteomes" id="UP000807716">
    <property type="component" value="Unassembled WGS sequence"/>
</dbReference>
<feature type="compositionally biased region" description="Pro residues" evidence="1">
    <location>
        <begin position="34"/>
        <end position="47"/>
    </location>
</feature>
<dbReference type="AlphaFoldDB" id="A0A9P6U644"/>
<keyword evidence="2" id="KW-0472">Membrane</keyword>
<keyword evidence="4" id="KW-1185">Reference proteome</keyword>
<sequence length="355" mass="36575">MSLIGSILDPLLPDQTSTSQPAHTTAPPVVTTTPPQPTTTNDPPPPVVTTTSILNTIPSPDPPVQTTPPQPIPDTTTKGPRPPQQTTTRSSGGNGGGGGNNGGNSRPIGPTPSIGPSSGVTGPSTGTSADVQRDTSSAGSGSTATIIGTLVGVAAAIVLILAGLLVWRKRQQKRQSFEALFGSSSLAAASGLNNDSASVTGESTKPIYGRNVEEGYLENKAMASPPPLTALEPSYGGEQNYYQQHPSSAMSPVSASATPQAGYEHYDPYYQQGGGGGEAYNMQEFNAYNQGAGGYEQYDYGHYGDYPATSTAGPAATGAHQDDMDSLAYYPYDQSGGAQGQGYSQQQQPSYGRRP</sequence>
<feature type="compositionally biased region" description="Pro residues" evidence="1">
    <location>
        <begin position="59"/>
        <end position="72"/>
    </location>
</feature>
<evidence type="ECO:0000256" key="2">
    <source>
        <dbReference type="SAM" id="Phobius"/>
    </source>
</evidence>
<feature type="compositionally biased region" description="Low complexity" evidence="1">
    <location>
        <begin position="246"/>
        <end position="258"/>
    </location>
</feature>
<dbReference type="OrthoDB" id="10614026at2759"/>
<feature type="region of interest" description="Disordered" evidence="1">
    <location>
        <begin position="326"/>
        <end position="355"/>
    </location>
</feature>